<dbReference type="EMBL" id="GAKP01018139">
    <property type="protein sequence ID" value="JAC40813.1"/>
    <property type="molecule type" value="Transcribed_RNA"/>
</dbReference>
<dbReference type="InterPro" id="IPR013912">
    <property type="entry name" value="Adenylate_cyclase-assoc_CAP_C"/>
</dbReference>
<comment type="similarity">
    <text evidence="2">Belongs to the CAP family.</text>
</comment>
<accession>A0A034VGZ2</accession>
<proteinExistence type="inferred from homology"/>
<name>A0A034VGZ2_BACDO</name>
<dbReference type="GO" id="GO:0008179">
    <property type="term" value="F:adenylate cyclase binding"/>
    <property type="evidence" value="ECO:0007669"/>
    <property type="project" value="TreeGrafter"/>
</dbReference>
<keyword evidence="3" id="KW-1003">Cell membrane</keyword>
<dbReference type="InterPro" id="IPR053950">
    <property type="entry name" value="CAP_N"/>
</dbReference>
<dbReference type="GO" id="GO:0007015">
    <property type="term" value="P:actin filament organization"/>
    <property type="evidence" value="ECO:0007669"/>
    <property type="project" value="TreeGrafter"/>
</dbReference>
<dbReference type="PROSITE" id="PS01089">
    <property type="entry name" value="CAP_2"/>
    <property type="match status" value="1"/>
</dbReference>
<evidence type="ECO:0000259" key="7">
    <source>
        <dbReference type="PROSITE" id="PS51082"/>
    </source>
</evidence>
<dbReference type="GO" id="GO:0005886">
    <property type="term" value="C:plasma membrane"/>
    <property type="evidence" value="ECO:0007669"/>
    <property type="project" value="UniProtKB-SubCell"/>
</dbReference>
<dbReference type="PROSITE" id="PS51082">
    <property type="entry name" value="WH2"/>
    <property type="match status" value="1"/>
</dbReference>
<evidence type="ECO:0000256" key="1">
    <source>
        <dbReference type="ARBA" id="ARBA00004202"/>
    </source>
</evidence>
<keyword evidence="4" id="KW-0472">Membrane</keyword>
<dbReference type="SUPFAM" id="SSF69340">
    <property type="entry name" value="C-terminal domain of adenylylcyclase associated protein"/>
    <property type="match status" value="1"/>
</dbReference>
<dbReference type="SMART" id="SM00673">
    <property type="entry name" value="CARP"/>
    <property type="match status" value="2"/>
</dbReference>
<evidence type="ECO:0000256" key="5">
    <source>
        <dbReference type="SAM" id="Coils"/>
    </source>
</evidence>
<dbReference type="InterPro" id="IPR001837">
    <property type="entry name" value="Adenylate_cyclase-assoc_CAP"/>
</dbReference>
<dbReference type="InterPro" id="IPR006599">
    <property type="entry name" value="CARP_motif"/>
</dbReference>
<evidence type="ECO:0000256" key="6">
    <source>
        <dbReference type="SAM" id="MobiDB-lite"/>
    </source>
</evidence>
<dbReference type="PANTHER" id="PTHR10652:SF0">
    <property type="entry name" value="ADENYLYL CYCLASE-ASSOCIATED PROTEIN"/>
    <property type="match status" value="1"/>
</dbReference>
<dbReference type="Pfam" id="PF08603">
    <property type="entry name" value="CAP_C"/>
    <property type="match status" value="1"/>
</dbReference>
<feature type="region of interest" description="Disordered" evidence="6">
    <location>
        <begin position="719"/>
        <end position="746"/>
    </location>
</feature>
<feature type="compositionally biased region" description="Polar residues" evidence="6">
    <location>
        <begin position="379"/>
        <end position="397"/>
    </location>
</feature>
<dbReference type="GO" id="GO:0003779">
    <property type="term" value="F:actin binding"/>
    <property type="evidence" value="ECO:0007669"/>
    <property type="project" value="InterPro"/>
</dbReference>
<dbReference type="GO" id="GO:0000902">
    <property type="term" value="P:cell morphogenesis"/>
    <property type="evidence" value="ECO:0007669"/>
    <property type="project" value="TreeGrafter"/>
</dbReference>
<feature type="domain" description="C-CAP/cofactor C-like" evidence="8">
    <location>
        <begin position="754"/>
        <end position="887"/>
    </location>
</feature>
<feature type="region of interest" description="Disordered" evidence="6">
    <location>
        <begin position="197"/>
        <end position="218"/>
    </location>
</feature>
<evidence type="ECO:0000256" key="4">
    <source>
        <dbReference type="ARBA" id="ARBA00023136"/>
    </source>
</evidence>
<dbReference type="InterPro" id="IPR036223">
    <property type="entry name" value="CAP_C_sf"/>
</dbReference>
<feature type="region of interest" description="Disordered" evidence="6">
    <location>
        <begin position="378"/>
        <end position="397"/>
    </location>
</feature>
<evidence type="ECO:0000259" key="8">
    <source>
        <dbReference type="PROSITE" id="PS51329"/>
    </source>
</evidence>
<dbReference type="Pfam" id="PF21938">
    <property type="entry name" value="CAP_N"/>
    <property type="match status" value="1"/>
</dbReference>
<evidence type="ECO:0000256" key="2">
    <source>
        <dbReference type="ARBA" id="ARBA00007659"/>
    </source>
</evidence>
<feature type="region of interest" description="Disordered" evidence="6">
    <location>
        <begin position="418"/>
        <end position="449"/>
    </location>
</feature>
<comment type="subcellular location">
    <subcellularLocation>
        <location evidence="1">Cell membrane</location>
        <topology evidence="1">Peripheral membrane protein</topology>
    </subcellularLocation>
</comment>
<protein>
    <submittedName>
        <fullName evidence="9">Adenylyl cyclase-associated protein 1</fullName>
    </submittedName>
</protein>
<evidence type="ECO:0000256" key="3">
    <source>
        <dbReference type="ARBA" id="ARBA00022475"/>
    </source>
</evidence>
<dbReference type="PROSITE" id="PS01088">
    <property type="entry name" value="CAP_1"/>
    <property type="match status" value="1"/>
</dbReference>
<evidence type="ECO:0000313" key="9">
    <source>
        <dbReference type="EMBL" id="JAC40813.1"/>
    </source>
</evidence>
<dbReference type="GO" id="GO:0005737">
    <property type="term" value="C:cytoplasm"/>
    <property type="evidence" value="ECO:0007669"/>
    <property type="project" value="TreeGrafter"/>
</dbReference>
<dbReference type="PROSITE" id="PS51329">
    <property type="entry name" value="C_CAP_COFACTOR_C"/>
    <property type="match status" value="1"/>
</dbReference>
<dbReference type="AlphaFoldDB" id="A0A034VGZ2"/>
<dbReference type="Gene3D" id="2.160.20.70">
    <property type="match status" value="1"/>
</dbReference>
<sequence>MFSCCRASSKNSNLPKKVKNKKVDALIQNQNAEGESVEDQKRIIPTIKIEKGKANDFETENHSLSLNGKEPEYLVENSTADKRICDGMAIAGTTKSETADIASNTQLRNKNVENDQNDVGTKLNQTTKTDYSCTTIRNEIITENCGKLDDIETTVLKSNDETTAGTTPVKSCLSRHNSMHTSIKKKVNISTQAEIIEPDPVPQSPHEPVSSTVDDDDVFSDSLPPPKRESMCAPYIEQTDIPELVAYAHGLPEWFNDERINEIGCIEPPVTPVGRDELELRRQRLYTDLLRAAHAAVEHNVRFTPFATNITGDAINRISGSVRDCDPDLKPSVAENLENLVNRLEQLVERLERSISARELEVANRTIDAVRTKKRESFNLESTELPTASPTEQLPLQTESLNNRIKKLEHSLNQINERHSSSLNTSNSQCSQKLREQQEHQQQKGEDSLENIPTVLEDYQVSTPLLVSEGEQYSQLKPPPEMSVLGFQDIISGPLNQYLALSEKIGGDVAKHAQLVKLAFDAQSQYVTLASQCSQPNQEKQMELLKPTSVQISAIQDYREKNRGSAFFNHLSAISESIPALGWVCVSPTPGPHVKEMNDAGQFYTNRVLKEWRDKDTTHVEWARAWIQTLTELQSYIKQYHTTGLVWSGKAAAPVGGSVPPPPPIGACPPPPPPPTFDIGAMSLDDGGADDRSALFAEINQGEGITKNLKKVTADMQTHKNPTLRTGPAPFKTPTQFGSSSSGSSTTAAVAKEPVFTRDGKKWLIEYQRNNRNLLVENAEMNNVVYVYKCEGSTLTVKGKVNNVVLDSCKKCSLLFDSVVASVEFVNCQSVQMQVLGFVPTISIDKTDGCQMYLSNESLGVEIVSSKSSEMNVMLPQASGDYIELALPEQFKTTISGQSLKTSCVESLG</sequence>
<feature type="coiled-coil region" evidence="5">
    <location>
        <begin position="330"/>
        <end position="361"/>
    </location>
</feature>
<dbReference type="FunFam" id="1.25.40.330:FF:000001">
    <property type="entry name" value="Adenylyl cyclase-associated protein"/>
    <property type="match status" value="1"/>
</dbReference>
<feature type="domain" description="WH2" evidence="7">
    <location>
        <begin position="691"/>
        <end position="712"/>
    </location>
</feature>
<feature type="compositionally biased region" description="Basic and acidic residues" evidence="6">
    <location>
        <begin position="433"/>
        <end position="447"/>
    </location>
</feature>
<dbReference type="InterPro" id="IPR036222">
    <property type="entry name" value="CAP_N_sf"/>
</dbReference>
<dbReference type="InterPro" id="IPR018106">
    <property type="entry name" value="CAP_CS_N"/>
</dbReference>
<dbReference type="GO" id="GO:0019933">
    <property type="term" value="P:cAMP-mediated signaling"/>
    <property type="evidence" value="ECO:0007669"/>
    <property type="project" value="TreeGrafter"/>
</dbReference>
<dbReference type="OrthoDB" id="1601at2759"/>
<dbReference type="SUPFAM" id="SSF101278">
    <property type="entry name" value="N-terminal domain of adenylylcyclase associated protein, CAP"/>
    <property type="match status" value="1"/>
</dbReference>
<dbReference type="Gene3D" id="1.25.40.330">
    <property type="entry name" value="Adenylate cyclase-associated CAP, N-terminal domain"/>
    <property type="match status" value="1"/>
</dbReference>
<feature type="compositionally biased region" description="Low complexity" evidence="6">
    <location>
        <begin position="421"/>
        <end position="432"/>
    </location>
</feature>
<keyword evidence="5" id="KW-0175">Coiled coil</keyword>
<dbReference type="InterPro" id="IPR003124">
    <property type="entry name" value="WH2_dom"/>
</dbReference>
<dbReference type="InterPro" id="IPR028417">
    <property type="entry name" value="CAP_CS_C"/>
</dbReference>
<reference evidence="9" key="1">
    <citation type="journal article" date="2014" name="BMC Genomics">
        <title>Characterizing the developmental transcriptome of the oriental fruit fly, Bactrocera dorsalis (Diptera: Tephritidae) through comparative genomic analysis with Drosophila melanogaster utilizing modENCODE datasets.</title>
        <authorList>
            <person name="Geib S.M."/>
            <person name="Calla B."/>
            <person name="Hall B."/>
            <person name="Hou S."/>
            <person name="Manoukis N.C."/>
        </authorList>
    </citation>
    <scope>NUCLEOTIDE SEQUENCE</scope>
    <source>
        <strain evidence="9">Punador</strain>
    </source>
</reference>
<dbReference type="FunFam" id="2.160.20.70:FF:000001">
    <property type="entry name" value="Adenylyl cyclase-associated protein"/>
    <property type="match status" value="1"/>
</dbReference>
<organism evidence="9">
    <name type="scientific">Bactrocera dorsalis</name>
    <name type="common">Oriental fruit fly</name>
    <name type="synonym">Dacus dorsalis</name>
    <dbReference type="NCBI Taxonomy" id="27457"/>
    <lineage>
        <taxon>Eukaryota</taxon>
        <taxon>Metazoa</taxon>
        <taxon>Ecdysozoa</taxon>
        <taxon>Arthropoda</taxon>
        <taxon>Hexapoda</taxon>
        <taxon>Insecta</taxon>
        <taxon>Pterygota</taxon>
        <taxon>Neoptera</taxon>
        <taxon>Endopterygota</taxon>
        <taxon>Diptera</taxon>
        <taxon>Brachycera</taxon>
        <taxon>Muscomorpha</taxon>
        <taxon>Tephritoidea</taxon>
        <taxon>Tephritidae</taxon>
        <taxon>Bactrocera</taxon>
        <taxon>Bactrocera</taxon>
    </lineage>
</organism>
<dbReference type="InterPro" id="IPR017901">
    <property type="entry name" value="C-CAP_CF_C-like"/>
</dbReference>
<dbReference type="InterPro" id="IPR016098">
    <property type="entry name" value="CAP/MinC_C"/>
</dbReference>
<dbReference type="PANTHER" id="PTHR10652">
    <property type="entry name" value="ADENYLYL CYCLASE-ASSOCIATED PROTEIN"/>
    <property type="match status" value="1"/>
</dbReference>
<gene>
    <name evidence="9" type="primary">CAP1</name>
</gene>